<dbReference type="SUPFAM" id="SSF57850">
    <property type="entry name" value="RING/U-box"/>
    <property type="match status" value="1"/>
</dbReference>
<organism evidence="7 8">
    <name type="scientific">Cinara cedri</name>
    <dbReference type="NCBI Taxonomy" id="506608"/>
    <lineage>
        <taxon>Eukaryota</taxon>
        <taxon>Metazoa</taxon>
        <taxon>Ecdysozoa</taxon>
        <taxon>Arthropoda</taxon>
        <taxon>Hexapoda</taxon>
        <taxon>Insecta</taxon>
        <taxon>Pterygota</taxon>
        <taxon>Neoptera</taxon>
        <taxon>Paraneoptera</taxon>
        <taxon>Hemiptera</taxon>
        <taxon>Sternorrhyncha</taxon>
        <taxon>Aphidomorpha</taxon>
        <taxon>Aphidoidea</taxon>
        <taxon>Aphididae</taxon>
        <taxon>Lachninae</taxon>
        <taxon>Cinara</taxon>
    </lineage>
</organism>
<dbReference type="InterPro" id="IPR001841">
    <property type="entry name" value="Znf_RING"/>
</dbReference>
<feature type="domain" description="RING-type" evidence="6">
    <location>
        <begin position="36"/>
        <end position="86"/>
    </location>
</feature>
<dbReference type="Gene3D" id="3.30.40.10">
    <property type="entry name" value="Zinc/RING finger domain, C3HC4 (zinc finger)"/>
    <property type="match status" value="1"/>
</dbReference>
<evidence type="ECO:0000256" key="4">
    <source>
        <dbReference type="PROSITE-ProRule" id="PRU00175"/>
    </source>
</evidence>
<accession>A0A5E4MW73</accession>
<proteinExistence type="predicted"/>
<dbReference type="InterPro" id="IPR013083">
    <property type="entry name" value="Znf_RING/FYVE/PHD"/>
</dbReference>
<reference evidence="7 8" key="1">
    <citation type="submission" date="2019-08" db="EMBL/GenBank/DDBJ databases">
        <authorList>
            <person name="Alioto T."/>
            <person name="Alioto T."/>
            <person name="Gomez Garrido J."/>
        </authorList>
    </citation>
    <scope>NUCLEOTIDE SEQUENCE [LARGE SCALE GENOMIC DNA]</scope>
</reference>
<gene>
    <name evidence="7" type="ORF">CINCED_3A009164</name>
</gene>
<evidence type="ECO:0000256" key="5">
    <source>
        <dbReference type="SAM" id="MobiDB-lite"/>
    </source>
</evidence>
<evidence type="ECO:0000313" key="8">
    <source>
        <dbReference type="Proteomes" id="UP000325440"/>
    </source>
</evidence>
<evidence type="ECO:0000256" key="1">
    <source>
        <dbReference type="ARBA" id="ARBA00022723"/>
    </source>
</evidence>
<keyword evidence="8" id="KW-1185">Reference proteome</keyword>
<dbReference type="GO" id="GO:0008270">
    <property type="term" value="F:zinc ion binding"/>
    <property type="evidence" value="ECO:0007669"/>
    <property type="project" value="UniProtKB-KW"/>
</dbReference>
<dbReference type="PROSITE" id="PS00518">
    <property type="entry name" value="ZF_RING_1"/>
    <property type="match status" value="1"/>
</dbReference>
<dbReference type="AlphaFoldDB" id="A0A5E4MW73"/>
<keyword evidence="1" id="KW-0479">Metal-binding</keyword>
<dbReference type="Proteomes" id="UP000325440">
    <property type="component" value="Unassembled WGS sequence"/>
</dbReference>
<dbReference type="SMART" id="SM00184">
    <property type="entry name" value="RING"/>
    <property type="match status" value="1"/>
</dbReference>
<name>A0A5E4MW73_9HEMI</name>
<dbReference type="InterPro" id="IPR017907">
    <property type="entry name" value="Znf_RING_CS"/>
</dbReference>
<evidence type="ECO:0000256" key="3">
    <source>
        <dbReference type="ARBA" id="ARBA00022833"/>
    </source>
</evidence>
<dbReference type="PROSITE" id="PS50089">
    <property type="entry name" value="ZF_RING_2"/>
    <property type="match status" value="1"/>
</dbReference>
<feature type="compositionally biased region" description="Low complexity" evidence="5">
    <location>
        <begin position="175"/>
        <end position="188"/>
    </location>
</feature>
<dbReference type="EMBL" id="CABPRJ010001009">
    <property type="protein sequence ID" value="VVC34701.1"/>
    <property type="molecule type" value="Genomic_DNA"/>
</dbReference>
<evidence type="ECO:0000256" key="2">
    <source>
        <dbReference type="ARBA" id="ARBA00022771"/>
    </source>
</evidence>
<keyword evidence="3" id="KW-0862">Zinc</keyword>
<evidence type="ECO:0000259" key="6">
    <source>
        <dbReference type="PROSITE" id="PS50089"/>
    </source>
</evidence>
<evidence type="ECO:0000313" key="7">
    <source>
        <dbReference type="EMBL" id="VVC34701.1"/>
    </source>
</evidence>
<protein>
    <submittedName>
        <fullName evidence="7">Zinc finger, RING-type,Zinc finger, RING/FYVE/PHD-type,Zinc finger, RING-type, conserved site</fullName>
    </submittedName>
</protein>
<keyword evidence="2 4" id="KW-0863">Zinc-finger</keyword>
<feature type="region of interest" description="Disordered" evidence="5">
    <location>
        <begin position="174"/>
        <end position="227"/>
    </location>
</feature>
<sequence>MGSSRRTHNMGINEAAEFMMSNQVNLKKTINSALLCINCKRTSKDWVVLFKCRHIICKVCINKVNALIQTANDPSMRGKSRCPACNVIYTPETDMKNQDGMKQHFKDLKQFHTVLRANIARQQRNESTEPANNSQVKHSSVQVPRNKICGISNGAASTMYKALVNPTTDHLQNVGSLSLNDGPSSSSSMDIHIPKPEQNTNDEITTEITEIKEGDEDLKDETPDKHD</sequence>